<dbReference type="EMBL" id="BAAARI010000001">
    <property type="protein sequence ID" value="GAA2565590.1"/>
    <property type="molecule type" value="Genomic_DNA"/>
</dbReference>
<evidence type="ECO:0000256" key="2">
    <source>
        <dbReference type="SAM" id="Phobius"/>
    </source>
</evidence>
<feature type="region of interest" description="Disordered" evidence="1">
    <location>
        <begin position="49"/>
        <end position="84"/>
    </location>
</feature>
<evidence type="ECO:0000256" key="3">
    <source>
        <dbReference type="SAM" id="SignalP"/>
    </source>
</evidence>
<reference evidence="5" key="1">
    <citation type="journal article" date="2019" name="Int. J. Syst. Evol. Microbiol.">
        <title>The Global Catalogue of Microorganisms (GCM) 10K type strain sequencing project: providing services to taxonomists for standard genome sequencing and annotation.</title>
        <authorList>
            <consortium name="The Broad Institute Genomics Platform"/>
            <consortium name="The Broad Institute Genome Sequencing Center for Infectious Disease"/>
            <person name="Wu L."/>
            <person name="Ma J."/>
        </authorList>
    </citation>
    <scope>NUCLEOTIDE SEQUENCE [LARGE SCALE GENOMIC DNA]</scope>
    <source>
        <strain evidence="5">JCM 16365</strain>
    </source>
</reference>
<keyword evidence="2" id="KW-0812">Transmembrane</keyword>
<evidence type="ECO:0008006" key="6">
    <source>
        <dbReference type="Google" id="ProtNLM"/>
    </source>
</evidence>
<sequence>MSPTRVRRWARSILAVGTALVAVSLIAVPAHADDADTDGIGISVPVVGTSAPAPSTPPVGRSSSGTSQTSGGSAVATDSPAPVPAAGDVEIAGGLYLSDISGTSRPTLNPLEGATELWVTLRNLSSETIDATADFSLATAFGTRIDGAQVRVQSLKPKETRVVTTTLSGSGQWPLVVGRVTLTPPSQIDGQETAAVSRAAVVYVLPWLLLTGLALIALALVLLRITATTVNAARTAHAAGAA</sequence>
<keyword evidence="5" id="KW-1185">Reference proteome</keyword>
<accession>A0ABN3P651</accession>
<dbReference type="RefSeq" id="WP_344225679.1">
    <property type="nucleotide sequence ID" value="NZ_BAAARI010000001.1"/>
</dbReference>
<protein>
    <recommendedName>
        <fullName evidence="6">Sortase</fullName>
    </recommendedName>
</protein>
<dbReference type="Proteomes" id="UP001500274">
    <property type="component" value="Unassembled WGS sequence"/>
</dbReference>
<keyword evidence="3" id="KW-0732">Signal</keyword>
<evidence type="ECO:0000256" key="1">
    <source>
        <dbReference type="SAM" id="MobiDB-lite"/>
    </source>
</evidence>
<feature type="compositionally biased region" description="Low complexity" evidence="1">
    <location>
        <begin position="60"/>
        <end position="73"/>
    </location>
</feature>
<gene>
    <name evidence="4" type="ORF">GCM10009862_00080</name>
</gene>
<name>A0ABN3P651_9MICO</name>
<keyword evidence="2" id="KW-1133">Transmembrane helix</keyword>
<feature type="chain" id="PRO_5046176281" description="Sortase" evidence="3">
    <location>
        <begin position="33"/>
        <end position="242"/>
    </location>
</feature>
<keyword evidence="2" id="KW-0472">Membrane</keyword>
<evidence type="ECO:0000313" key="5">
    <source>
        <dbReference type="Proteomes" id="UP001500274"/>
    </source>
</evidence>
<proteinExistence type="predicted"/>
<feature type="transmembrane region" description="Helical" evidence="2">
    <location>
        <begin position="200"/>
        <end position="223"/>
    </location>
</feature>
<comment type="caution">
    <text evidence="4">The sequence shown here is derived from an EMBL/GenBank/DDBJ whole genome shotgun (WGS) entry which is preliminary data.</text>
</comment>
<evidence type="ECO:0000313" key="4">
    <source>
        <dbReference type="EMBL" id="GAA2565590.1"/>
    </source>
</evidence>
<organism evidence="4 5">
    <name type="scientific">Microbacterium binotii</name>
    <dbReference type="NCBI Taxonomy" id="462710"/>
    <lineage>
        <taxon>Bacteria</taxon>
        <taxon>Bacillati</taxon>
        <taxon>Actinomycetota</taxon>
        <taxon>Actinomycetes</taxon>
        <taxon>Micrococcales</taxon>
        <taxon>Microbacteriaceae</taxon>
        <taxon>Microbacterium</taxon>
    </lineage>
</organism>
<feature type="signal peptide" evidence="3">
    <location>
        <begin position="1"/>
        <end position="32"/>
    </location>
</feature>